<gene>
    <name evidence="1" type="ORF">PG2017B_1281</name>
</gene>
<dbReference type="EMBL" id="RYUT01000003">
    <property type="protein sequence ID" value="RYQ29998.1"/>
    <property type="molecule type" value="Genomic_DNA"/>
</dbReference>
<comment type="caution">
    <text evidence="1">The sequence shown here is derived from an EMBL/GenBank/DDBJ whole genome shotgun (WGS) entry which is preliminary data.</text>
</comment>
<proteinExistence type="predicted"/>
<evidence type="ECO:0000313" key="1">
    <source>
        <dbReference type="EMBL" id="RYQ29998.1"/>
    </source>
</evidence>
<dbReference type="Proteomes" id="UP000291920">
    <property type="component" value="Unassembled WGS sequence"/>
</dbReference>
<reference evidence="1 2" key="1">
    <citation type="submission" date="2018-12" db="EMBL/GenBank/DDBJ databases">
        <title>Unveiling genomic diversity among members of the Bifidobacterium pseudolongum species, a widely distributed gut commensal of the animal kingdom.</title>
        <authorList>
            <person name="Lugli G.A."/>
            <person name="Duranti S."/>
            <person name="Albert K."/>
            <person name="Mancabelli L."/>
            <person name="Napoli S."/>
            <person name="Viappiani A."/>
            <person name="Anzalone R."/>
            <person name="Longhi G."/>
            <person name="Milani C."/>
            <person name="Turroni F."/>
            <person name="Alessandri G."/>
            <person name="Sela D.A."/>
            <person name="Van Sinderen D."/>
            <person name="Ventura M."/>
        </authorList>
    </citation>
    <scope>NUCLEOTIDE SEQUENCE [LARGE SCALE GENOMIC DNA]</scope>
    <source>
        <strain evidence="1 2">2017B</strain>
    </source>
</reference>
<dbReference type="AlphaFoldDB" id="A0A4Q5AKT0"/>
<evidence type="ECO:0000313" key="2">
    <source>
        <dbReference type="Proteomes" id="UP000291920"/>
    </source>
</evidence>
<dbReference type="RefSeq" id="WP_165361892.1">
    <property type="nucleotide sequence ID" value="NZ_RYUT01000003.1"/>
</dbReference>
<sequence length="59" mass="6650">MAERTTMDDIAHQLTRIADAMQEPAGMQVSEQDALTAWGLRVYEEDFLNALERLGVEIV</sequence>
<accession>A0A4Q5AKT0</accession>
<protein>
    <submittedName>
        <fullName evidence="1">Uncharacterized protein</fullName>
    </submittedName>
</protein>
<organism evidence="1 2">
    <name type="scientific">Bifidobacterium pseudolongum subsp. globosum</name>
    <dbReference type="NCBI Taxonomy" id="1690"/>
    <lineage>
        <taxon>Bacteria</taxon>
        <taxon>Bacillati</taxon>
        <taxon>Actinomycetota</taxon>
        <taxon>Actinomycetes</taxon>
        <taxon>Bifidobacteriales</taxon>
        <taxon>Bifidobacteriaceae</taxon>
        <taxon>Bifidobacterium</taxon>
    </lineage>
</organism>
<name>A0A4Q5AKT0_9BIFI</name>